<organism evidence="7 8">
    <name type="scientific">Paraherbaspirillum soli</name>
    <dbReference type="NCBI Taxonomy" id="631222"/>
    <lineage>
        <taxon>Bacteria</taxon>
        <taxon>Pseudomonadati</taxon>
        <taxon>Pseudomonadota</taxon>
        <taxon>Betaproteobacteria</taxon>
        <taxon>Burkholderiales</taxon>
        <taxon>Oxalobacteraceae</taxon>
        <taxon>Paraherbaspirillum</taxon>
    </lineage>
</organism>
<dbReference type="GO" id="GO:0035516">
    <property type="term" value="F:broad specificity oxidative DNA demethylase activity"/>
    <property type="evidence" value="ECO:0007669"/>
    <property type="project" value="UniProtKB-EC"/>
</dbReference>
<reference evidence="8" key="1">
    <citation type="journal article" date="2019" name="Int. J. Syst. Evol. Microbiol.">
        <title>The Global Catalogue of Microorganisms (GCM) 10K type strain sequencing project: providing services to taxonomists for standard genome sequencing and annotation.</title>
        <authorList>
            <consortium name="The Broad Institute Genomics Platform"/>
            <consortium name="The Broad Institute Genome Sequencing Center for Infectious Disease"/>
            <person name="Wu L."/>
            <person name="Ma J."/>
        </authorList>
    </citation>
    <scope>NUCLEOTIDE SEQUENCE [LARGE SCALE GENOMIC DNA]</scope>
    <source>
        <strain evidence="8">JCM 17066</strain>
    </source>
</reference>
<dbReference type="Proteomes" id="UP001596045">
    <property type="component" value="Unassembled WGS sequence"/>
</dbReference>
<proteinExistence type="predicted"/>
<dbReference type="Pfam" id="PF13532">
    <property type="entry name" value="2OG-FeII_Oxy_2"/>
    <property type="match status" value="1"/>
</dbReference>
<comment type="cofactor">
    <cofactor evidence="1">
        <name>Fe(2+)</name>
        <dbReference type="ChEBI" id="CHEBI:29033"/>
    </cofactor>
</comment>
<protein>
    <submittedName>
        <fullName evidence="7">DNA oxidative demethylase AlkB</fullName>
        <ecNumber evidence="7">1.14.11.33</ecNumber>
    </submittedName>
</protein>
<gene>
    <name evidence="7" type="primary">alkB</name>
    <name evidence="7" type="ORF">ACFPM8_06340</name>
</gene>
<evidence type="ECO:0000313" key="7">
    <source>
        <dbReference type="EMBL" id="MFC5473576.1"/>
    </source>
</evidence>
<evidence type="ECO:0000259" key="6">
    <source>
        <dbReference type="PROSITE" id="PS51471"/>
    </source>
</evidence>
<comment type="caution">
    <text evidence="7">The sequence shown here is derived from an EMBL/GenBank/DDBJ whole genome shotgun (WGS) entry which is preliminary data.</text>
</comment>
<dbReference type="InterPro" id="IPR027450">
    <property type="entry name" value="AlkB-like"/>
</dbReference>
<evidence type="ECO:0000256" key="5">
    <source>
        <dbReference type="ARBA" id="ARBA00023004"/>
    </source>
</evidence>
<feature type="domain" description="Fe2OG dioxygenase" evidence="6">
    <location>
        <begin position="117"/>
        <end position="217"/>
    </location>
</feature>
<accession>A0ABW0M7L8</accession>
<keyword evidence="4 7" id="KW-0560">Oxidoreductase</keyword>
<dbReference type="PANTHER" id="PTHR16557:SF2">
    <property type="entry name" value="NUCLEIC ACID DIOXYGENASE ALKBH1"/>
    <property type="match status" value="1"/>
</dbReference>
<keyword evidence="5" id="KW-0408">Iron</keyword>
<dbReference type="InterPro" id="IPR004574">
    <property type="entry name" value="Alkb"/>
</dbReference>
<dbReference type="EC" id="1.14.11.33" evidence="7"/>
<keyword evidence="8" id="KW-1185">Reference proteome</keyword>
<dbReference type="RefSeq" id="WP_378996169.1">
    <property type="nucleotide sequence ID" value="NZ_JBHSMT010000011.1"/>
</dbReference>
<sequence>MTLDMFDDLEHGGLRQQALAPGALLLRGFAVADDKALLDALRDVIAVAPFRHLVTPGGFVMSVAMSNCGALGWVSDRSGYRYDAIDPNSGRHWPTMPAAFLRLAQDAAREAGFNRFVPDACLINRYEPGTRLSLHQDRDERDFEQPIVSVSLGLPAVFLFGGLRRTDKPSRVPLTHGDVVAWGGPSRLRFHGVLPIQEGHHPLLGACRINLTFRQAA</sequence>
<keyword evidence="2" id="KW-0479">Metal-binding</keyword>
<dbReference type="PANTHER" id="PTHR16557">
    <property type="entry name" value="ALKYLATED DNA REPAIR PROTEIN ALKB-RELATED"/>
    <property type="match status" value="1"/>
</dbReference>
<dbReference type="InterPro" id="IPR005123">
    <property type="entry name" value="Oxoglu/Fe-dep_dioxygenase_dom"/>
</dbReference>
<dbReference type="NCBIfam" id="NF011930">
    <property type="entry name" value="PRK15401.1"/>
    <property type="match status" value="1"/>
</dbReference>
<dbReference type="EMBL" id="JBHSMT010000011">
    <property type="protein sequence ID" value="MFC5473576.1"/>
    <property type="molecule type" value="Genomic_DNA"/>
</dbReference>
<keyword evidence="3" id="KW-0223">Dioxygenase</keyword>
<evidence type="ECO:0000256" key="2">
    <source>
        <dbReference type="ARBA" id="ARBA00022723"/>
    </source>
</evidence>
<evidence type="ECO:0000256" key="3">
    <source>
        <dbReference type="ARBA" id="ARBA00022964"/>
    </source>
</evidence>
<dbReference type="InterPro" id="IPR037151">
    <property type="entry name" value="AlkB-like_sf"/>
</dbReference>
<evidence type="ECO:0000256" key="4">
    <source>
        <dbReference type="ARBA" id="ARBA00023002"/>
    </source>
</evidence>
<evidence type="ECO:0000256" key="1">
    <source>
        <dbReference type="ARBA" id="ARBA00001954"/>
    </source>
</evidence>
<dbReference type="PROSITE" id="PS51471">
    <property type="entry name" value="FE2OG_OXY"/>
    <property type="match status" value="1"/>
</dbReference>
<dbReference type="SUPFAM" id="SSF51197">
    <property type="entry name" value="Clavaminate synthase-like"/>
    <property type="match status" value="1"/>
</dbReference>
<evidence type="ECO:0000313" key="8">
    <source>
        <dbReference type="Proteomes" id="UP001596045"/>
    </source>
</evidence>
<dbReference type="Gene3D" id="2.60.120.590">
    <property type="entry name" value="Alpha-ketoglutarate-dependent dioxygenase AlkB-like"/>
    <property type="match status" value="1"/>
</dbReference>
<name>A0ABW0M7L8_9BURK</name>